<keyword evidence="3" id="KW-1185">Reference proteome</keyword>
<name>A0A226DHK4_FOLCA</name>
<proteinExistence type="predicted"/>
<keyword evidence="1" id="KW-0812">Transmembrane</keyword>
<keyword evidence="1" id="KW-0472">Membrane</keyword>
<feature type="transmembrane region" description="Helical" evidence="1">
    <location>
        <begin position="44"/>
        <end position="61"/>
    </location>
</feature>
<dbReference type="AlphaFoldDB" id="A0A226DHK4"/>
<comment type="caution">
    <text evidence="2">The sequence shown here is derived from an EMBL/GenBank/DDBJ whole genome shotgun (WGS) entry which is preliminary data.</text>
</comment>
<evidence type="ECO:0000313" key="2">
    <source>
        <dbReference type="EMBL" id="OXA45032.1"/>
    </source>
</evidence>
<dbReference type="EMBL" id="LNIX01000018">
    <property type="protein sequence ID" value="OXA45032.1"/>
    <property type="molecule type" value="Genomic_DNA"/>
</dbReference>
<feature type="transmembrane region" description="Helical" evidence="1">
    <location>
        <begin position="12"/>
        <end position="32"/>
    </location>
</feature>
<dbReference type="Proteomes" id="UP000198287">
    <property type="component" value="Unassembled WGS sequence"/>
</dbReference>
<keyword evidence="1" id="KW-1133">Transmembrane helix</keyword>
<reference evidence="2 3" key="1">
    <citation type="submission" date="2015-12" db="EMBL/GenBank/DDBJ databases">
        <title>The genome of Folsomia candida.</title>
        <authorList>
            <person name="Faddeeva A."/>
            <person name="Derks M.F."/>
            <person name="Anvar Y."/>
            <person name="Smit S."/>
            <person name="Van Straalen N."/>
            <person name="Roelofs D."/>
        </authorList>
    </citation>
    <scope>NUCLEOTIDE SEQUENCE [LARGE SCALE GENOMIC DNA]</scope>
    <source>
        <strain evidence="2 3">VU population</strain>
        <tissue evidence="2">Whole body</tissue>
    </source>
</reference>
<sequence>MHTQLMSFGGYALTGWHAAFSQFILFANVSVITDKARMEKRVKVLVLMLSIIAQVTCTLLLEVSGRLLENGKKTVKSWKEMKFHTREEKAYMTKFRKSCRPLRTGKEGFFIISRITVLKFMRSIIRGTFRAVLTIGRV</sequence>
<evidence type="ECO:0000313" key="3">
    <source>
        <dbReference type="Proteomes" id="UP000198287"/>
    </source>
</evidence>
<accession>A0A226DHK4</accession>
<gene>
    <name evidence="2" type="ORF">Fcan01_20334</name>
</gene>
<evidence type="ECO:0000256" key="1">
    <source>
        <dbReference type="SAM" id="Phobius"/>
    </source>
</evidence>
<organism evidence="2 3">
    <name type="scientific">Folsomia candida</name>
    <name type="common">Springtail</name>
    <dbReference type="NCBI Taxonomy" id="158441"/>
    <lineage>
        <taxon>Eukaryota</taxon>
        <taxon>Metazoa</taxon>
        <taxon>Ecdysozoa</taxon>
        <taxon>Arthropoda</taxon>
        <taxon>Hexapoda</taxon>
        <taxon>Collembola</taxon>
        <taxon>Entomobryomorpha</taxon>
        <taxon>Isotomoidea</taxon>
        <taxon>Isotomidae</taxon>
        <taxon>Proisotominae</taxon>
        <taxon>Folsomia</taxon>
    </lineage>
</organism>
<protein>
    <submittedName>
        <fullName evidence="2">Uncharacterized protein</fullName>
    </submittedName>
</protein>